<gene>
    <name evidence="2" type="ORF">GCM10010389_27860</name>
</gene>
<evidence type="ECO:0000313" key="3">
    <source>
        <dbReference type="Proteomes" id="UP000623010"/>
    </source>
</evidence>
<feature type="chain" id="PRO_5039018429" description="Secreted protein" evidence="1">
    <location>
        <begin position="21"/>
        <end position="161"/>
    </location>
</feature>
<dbReference type="Proteomes" id="UP000623010">
    <property type="component" value="Unassembled WGS sequence"/>
</dbReference>
<dbReference type="RefSeq" id="WP_190057720.1">
    <property type="nucleotide sequence ID" value="NZ_BMWH01000009.1"/>
</dbReference>
<reference evidence="2" key="2">
    <citation type="submission" date="2020-09" db="EMBL/GenBank/DDBJ databases">
        <authorList>
            <person name="Sun Q."/>
            <person name="Ohkuma M."/>
        </authorList>
    </citation>
    <scope>NUCLEOTIDE SEQUENCE</scope>
    <source>
        <strain evidence="2">JCM 5016</strain>
    </source>
</reference>
<evidence type="ECO:0008006" key="4">
    <source>
        <dbReference type="Google" id="ProtNLM"/>
    </source>
</evidence>
<comment type="caution">
    <text evidence="2">The sequence shown here is derived from an EMBL/GenBank/DDBJ whole genome shotgun (WGS) entry which is preliminary data.</text>
</comment>
<organism evidence="2 3">
    <name type="scientific">Streptomyces echinoruber</name>
    <dbReference type="NCBI Taxonomy" id="68898"/>
    <lineage>
        <taxon>Bacteria</taxon>
        <taxon>Bacillati</taxon>
        <taxon>Actinomycetota</taxon>
        <taxon>Actinomycetes</taxon>
        <taxon>Kitasatosporales</taxon>
        <taxon>Streptomycetaceae</taxon>
        <taxon>Streptomyces</taxon>
    </lineage>
</organism>
<evidence type="ECO:0000313" key="2">
    <source>
        <dbReference type="EMBL" id="GGZ88041.1"/>
    </source>
</evidence>
<keyword evidence="1" id="KW-0732">Signal</keyword>
<reference evidence="2" key="1">
    <citation type="journal article" date="2014" name="Int. J. Syst. Evol. Microbiol.">
        <title>Complete genome sequence of Corynebacterium casei LMG S-19264T (=DSM 44701T), isolated from a smear-ripened cheese.</title>
        <authorList>
            <consortium name="US DOE Joint Genome Institute (JGI-PGF)"/>
            <person name="Walter F."/>
            <person name="Albersmeier A."/>
            <person name="Kalinowski J."/>
            <person name="Ruckert C."/>
        </authorList>
    </citation>
    <scope>NUCLEOTIDE SEQUENCE</scope>
    <source>
        <strain evidence="2">JCM 5016</strain>
    </source>
</reference>
<name>A0A918R8S0_9ACTN</name>
<protein>
    <recommendedName>
        <fullName evidence="4">Secreted protein</fullName>
    </recommendedName>
</protein>
<evidence type="ECO:0000256" key="1">
    <source>
        <dbReference type="SAM" id="SignalP"/>
    </source>
</evidence>
<sequence>MRRKALFTAVALGTVGSLAAALGPPSSAVPAAAPPSAAAAPQAARQPAGHPVVLVDCFWHGRVRPTDFVLACGDGNSRLSSLHWSRWNRAEAVARGDNWVNDCKPYCAVGHFHRYPVVVRLDHSQSWKKHPSLRHYTRIHLTYTDGRPDGFPRTVTYPLWN</sequence>
<accession>A0A918R8S0</accession>
<keyword evidence="3" id="KW-1185">Reference proteome</keyword>
<dbReference type="EMBL" id="BMWH01000009">
    <property type="protein sequence ID" value="GGZ88041.1"/>
    <property type="molecule type" value="Genomic_DNA"/>
</dbReference>
<feature type="signal peptide" evidence="1">
    <location>
        <begin position="1"/>
        <end position="20"/>
    </location>
</feature>
<proteinExistence type="predicted"/>
<dbReference type="AlphaFoldDB" id="A0A918R8S0"/>